<protein>
    <submittedName>
        <fullName evidence="1">Uncharacterized protein</fullName>
    </submittedName>
</protein>
<organism evidence="1 2">
    <name type="scientific">Nocardiopsis ansamitocini</name>
    <dbReference type="NCBI Taxonomy" id="1670832"/>
    <lineage>
        <taxon>Bacteria</taxon>
        <taxon>Bacillati</taxon>
        <taxon>Actinomycetota</taxon>
        <taxon>Actinomycetes</taxon>
        <taxon>Streptosporangiales</taxon>
        <taxon>Nocardiopsidaceae</taxon>
        <taxon>Nocardiopsis</taxon>
    </lineage>
</organism>
<proteinExistence type="predicted"/>
<reference evidence="1" key="1">
    <citation type="submission" date="2023-02" db="EMBL/GenBank/DDBJ databases">
        <title>Nocardiopsis ansamitocini NBRC 112285.</title>
        <authorList>
            <person name="Ichikawa N."/>
            <person name="Sato H."/>
            <person name="Tonouchi N."/>
        </authorList>
    </citation>
    <scope>NUCLEOTIDE SEQUENCE</scope>
    <source>
        <strain evidence="1">NBRC 112285</strain>
    </source>
</reference>
<sequence length="120" mass="13467">MSDEEIIAEILDEGLDDWIPIDGLISLVKREGKESEEDLRNATIRILRLLLEGRMVTVGELGESGFESWPESVDDAEGALLRVVEDLDRLDWFPQGASCWIANTPLGDAEAVRNRESREI</sequence>
<dbReference type="Proteomes" id="UP001165092">
    <property type="component" value="Unassembled WGS sequence"/>
</dbReference>
<name>A0A9W6ULC7_9ACTN</name>
<dbReference type="AlphaFoldDB" id="A0A9W6ULC7"/>
<gene>
    <name evidence="1" type="ORF">Nans01_48740</name>
</gene>
<evidence type="ECO:0000313" key="2">
    <source>
        <dbReference type="Proteomes" id="UP001165092"/>
    </source>
</evidence>
<comment type="caution">
    <text evidence="1">The sequence shown here is derived from an EMBL/GenBank/DDBJ whole genome shotgun (WGS) entry which is preliminary data.</text>
</comment>
<evidence type="ECO:0000313" key="1">
    <source>
        <dbReference type="EMBL" id="GLU50523.1"/>
    </source>
</evidence>
<dbReference type="EMBL" id="BSQG01000018">
    <property type="protein sequence ID" value="GLU50523.1"/>
    <property type="molecule type" value="Genomic_DNA"/>
</dbReference>
<keyword evidence="2" id="KW-1185">Reference proteome</keyword>
<dbReference type="RefSeq" id="WP_285762064.1">
    <property type="nucleotide sequence ID" value="NZ_BSQG01000018.1"/>
</dbReference>
<accession>A0A9W6ULC7</accession>